<accession>A0A9Q1EAV1</accession>
<evidence type="ECO:0000313" key="3">
    <source>
        <dbReference type="Proteomes" id="UP001152622"/>
    </source>
</evidence>
<gene>
    <name evidence="2" type="ORF">SKAU_G00387610</name>
</gene>
<protein>
    <submittedName>
        <fullName evidence="2">Uncharacterized protein</fullName>
    </submittedName>
</protein>
<name>A0A9Q1EAV1_SYNKA</name>
<organism evidence="2 3">
    <name type="scientific">Synaphobranchus kaupii</name>
    <name type="common">Kaup's arrowtooth eel</name>
    <dbReference type="NCBI Taxonomy" id="118154"/>
    <lineage>
        <taxon>Eukaryota</taxon>
        <taxon>Metazoa</taxon>
        <taxon>Chordata</taxon>
        <taxon>Craniata</taxon>
        <taxon>Vertebrata</taxon>
        <taxon>Euteleostomi</taxon>
        <taxon>Actinopterygii</taxon>
        <taxon>Neopterygii</taxon>
        <taxon>Teleostei</taxon>
        <taxon>Anguilliformes</taxon>
        <taxon>Synaphobranchidae</taxon>
        <taxon>Synaphobranchus</taxon>
    </lineage>
</organism>
<keyword evidence="3" id="KW-1185">Reference proteome</keyword>
<dbReference type="Proteomes" id="UP001152622">
    <property type="component" value="Chromosome 20"/>
</dbReference>
<evidence type="ECO:0000313" key="2">
    <source>
        <dbReference type="EMBL" id="KAJ8335419.1"/>
    </source>
</evidence>
<comment type="caution">
    <text evidence="2">The sequence shown here is derived from an EMBL/GenBank/DDBJ whole genome shotgun (WGS) entry which is preliminary data.</text>
</comment>
<evidence type="ECO:0000256" key="1">
    <source>
        <dbReference type="SAM" id="MobiDB-lite"/>
    </source>
</evidence>
<proteinExistence type="predicted"/>
<feature type="region of interest" description="Disordered" evidence="1">
    <location>
        <begin position="32"/>
        <end position="67"/>
    </location>
</feature>
<dbReference type="EMBL" id="JAINUF010000020">
    <property type="protein sequence ID" value="KAJ8335419.1"/>
    <property type="molecule type" value="Genomic_DNA"/>
</dbReference>
<reference evidence="2" key="1">
    <citation type="journal article" date="2023" name="Science">
        <title>Genome structures resolve the early diversification of teleost fishes.</title>
        <authorList>
            <person name="Parey E."/>
            <person name="Louis A."/>
            <person name="Montfort J."/>
            <person name="Bouchez O."/>
            <person name="Roques C."/>
            <person name="Iampietro C."/>
            <person name="Lluch J."/>
            <person name="Castinel A."/>
            <person name="Donnadieu C."/>
            <person name="Desvignes T."/>
            <person name="Floi Bucao C."/>
            <person name="Jouanno E."/>
            <person name="Wen M."/>
            <person name="Mejri S."/>
            <person name="Dirks R."/>
            <person name="Jansen H."/>
            <person name="Henkel C."/>
            <person name="Chen W.J."/>
            <person name="Zahm M."/>
            <person name="Cabau C."/>
            <person name="Klopp C."/>
            <person name="Thompson A.W."/>
            <person name="Robinson-Rechavi M."/>
            <person name="Braasch I."/>
            <person name="Lecointre G."/>
            <person name="Bobe J."/>
            <person name="Postlethwait J.H."/>
            <person name="Berthelot C."/>
            <person name="Roest Crollius H."/>
            <person name="Guiguen Y."/>
        </authorList>
    </citation>
    <scope>NUCLEOTIDE SEQUENCE</scope>
    <source>
        <strain evidence="2">WJC10195</strain>
    </source>
</reference>
<sequence>MRPARRTLDPSITGVKEEGLTFTTQIGRPLQVAPRTSRSNKCWPEREQAVKPSEVPISSPQRADTEVSFLSQGAGAGRHGPPRLPVSCPGLGGRLTSTRACLI</sequence>
<dbReference type="AlphaFoldDB" id="A0A9Q1EAV1"/>